<gene>
    <name evidence="7" type="ORF">PAN31117_04661</name>
</gene>
<evidence type="ECO:0000313" key="7">
    <source>
        <dbReference type="EMBL" id="VVE73223.1"/>
    </source>
</evidence>
<dbReference type="PROSITE" id="PS00041">
    <property type="entry name" value="HTH_ARAC_FAMILY_1"/>
    <property type="match status" value="1"/>
</dbReference>
<dbReference type="GO" id="GO:0000160">
    <property type="term" value="P:phosphorelay signal transduction system"/>
    <property type="evidence" value="ECO:0007669"/>
    <property type="project" value="InterPro"/>
</dbReference>
<dbReference type="InterPro" id="IPR050204">
    <property type="entry name" value="AraC_XylS_family_regulators"/>
</dbReference>
<dbReference type="SUPFAM" id="SSF52172">
    <property type="entry name" value="CheY-like"/>
    <property type="match status" value="1"/>
</dbReference>
<dbReference type="SMART" id="SM00342">
    <property type="entry name" value="HTH_ARAC"/>
    <property type="match status" value="1"/>
</dbReference>
<name>A0A5E5AL17_9BURK</name>
<protein>
    <submittedName>
        <fullName evidence="7">AraC family transcriptional regulator</fullName>
    </submittedName>
</protein>
<dbReference type="AlphaFoldDB" id="A0A5E5AL17"/>
<feature type="domain" description="Response regulatory" evidence="6">
    <location>
        <begin position="1"/>
        <end position="100"/>
    </location>
</feature>
<dbReference type="GO" id="GO:0003700">
    <property type="term" value="F:DNA-binding transcription factor activity"/>
    <property type="evidence" value="ECO:0007669"/>
    <property type="project" value="InterPro"/>
</dbReference>
<keyword evidence="4" id="KW-0597">Phosphoprotein</keyword>
<evidence type="ECO:0000256" key="4">
    <source>
        <dbReference type="PROSITE-ProRule" id="PRU00169"/>
    </source>
</evidence>
<evidence type="ECO:0000256" key="3">
    <source>
        <dbReference type="ARBA" id="ARBA00023163"/>
    </source>
</evidence>
<sequence length="246" mass="27363">MLRSQMFSVRVVKDGWRTHDEALIAPPTAFVIDSALTCMDAVAFCNLVRGTERMERIPLIVADEAPQSETRIRAFAAGASDCIVLPFMPEELVARLRLLIEIGRRDACQTERAERQLTNTRGAQVAVELIDREGPARWSVRSLARRVGVSERRLTDEFRESWGMSATEYLRREKMERAAWLLRNSGVAVGVVARQVGFPSPCNFSVAFKRFSGMSPSEFRNEPVCAAQSPTDVSVGNGGQACLDVR</sequence>
<dbReference type="Pfam" id="PF12833">
    <property type="entry name" value="HTH_18"/>
    <property type="match status" value="1"/>
</dbReference>
<evidence type="ECO:0000313" key="8">
    <source>
        <dbReference type="Proteomes" id="UP000383122"/>
    </source>
</evidence>
<dbReference type="Proteomes" id="UP000383122">
    <property type="component" value="Unassembled WGS sequence"/>
</dbReference>
<dbReference type="InterPro" id="IPR018062">
    <property type="entry name" value="HTH_AraC-typ_CS"/>
</dbReference>
<accession>A0A5E5AL17</accession>
<organism evidence="7 8">
    <name type="scientific">Pandoraea anapnoica</name>
    <dbReference type="NCBI Taxonomy" id="2508301"/>
    <lineage>
        <taxon>Bacteria</taxon>
        <taxon>Pseudomonadati</taxon>
        <taxon>Pseudomonadota</taxon>
        <taxon>Betaproteobacteria</taxon>
        <taxon>Burkholderiales</taxon>
        <taxon>Burkholderiaceae</taxon>
        <taxon>Pandoraea</taxon>
    </lineage>
</organism>
<dbReference type="InterPro" id="IPR011006">
    <property type="entry name" value="CheY-like_superfamily"/>
</dbReference>
<dbReference type="InterPro" id="IPR018060">
    <property type="entry name" value="HTH_AraC"/>
</dbReference>
<dbReference type="SUPFAM" id="SSF46689">
    <property type="entry name" value="Homeodomain-like"/>
    <property type="match status" value="2"/>
</dbReference>
<evidence type="ECO:0000256" key="2">
    <source>
        <dbReference type="ARBA" id="ARBA00023125"/>
    </source>
</evidence>
<keyword evidence="3" id="KW-0804">Transcription</keyword>
<dbReference type="PROSITE" id="PS01124">
    <property type="entry name" value="HTH_ARAC_FAMILY_2"/>
    <property type="match status" value="1"/>
</dbReference>
<dbReference type="GO" id="GO:0043565">
    <property type="term" value="F:sequence-specific DNA binding"/>
    <property type="evidence" value="ECO:0007669"/>
    <property type="project" value="InterPro"/>
</dbReference>
<dbReference type="InterPro" id="IPR001789">
    <property type="entry name" value="Sig_transdc_resp-reg_receiver"/>
</dbReference>
<dbReference type="InterPro" id="IPR009057">
    <property type="entry name" value="Homeodomain-like_sf"/>
</dbReference>
<dbReference type="PRINTS" id="PR00032">
    <property type="entry name" value="HTHARAC"/>
</dbReference>
<dbReference type="PROSITE" id="PS50110">
    <property type="entry name" value="RESPONSE_REGULATORY"/>
    <property type="match status" value="1"/>
</dbReference>
<keyword evidence="2" id="KW-0238">DNA-binding</keyword>
<feature type="domain" description="HTH araC/xylS-type" evidence="5">
    <location>
        <begin position="124"/>
        <end position="222"/>
    </location>
</feature>
<evidence type="ECO:0000259" key="5">
    <source>
        <dbReference type="PROSITE" id="PS01124"/>
    </source>
</evidence>
<keyword evidence="8" id="KW-1185">Reference proteome</keyword>
<dbReference type="PANTHER" id="PTHR46796">
    <property type="entry name" value="HTH-TYPE TRANSCRIPTIONAL ACTIVATOR RHAS-RELATED"/>
    <property type="match status" value="1"/>
</dbReference>
<evidence type="ECO:0000256" key="1">
    <source>
        <dbReference type="ARBA" id="ARBA00023015"/>
    </source>
</evidence>
<dbReference type="Gene3D" id="1.10.10.60">
    <property type="entry name" value="Homeodomain-like"/>
    <property type="match status" value="2"/>
</dbReference>
<dbReference type="PANTHER" id="PTHR46796:SF13">
    <property type="entry name" value="HTH-TYPE TRANSCRIPTIONAL ACTIVATOR RHAS"/>
    <property type="match status" value="1"/>
</dbReference>
<dbReference type="Gene3D" id="3.40.50.2300">
    <property type="match status" value="1"/>
</dbReference>
<reference evidence="7 8" key="1">
    <citation type="submission" date="2019-08" db="EMBL/GenBank/DDBJ databases">
        <authorList>
            <person name="Peeters C."/>
        </authorList>
    </citation>
    <scope>NUCLEOTIDE SEQUENCE [LARGE SCALE GENOMIC DNA]</scope>
    <source>
        <strain evidence="7 8">LMG 31117</strain>
    </source>
</reference>
<dbReference type="InterPro" id="IPR020449">
    <property type="entry name" value="Tscrpt_reg_AraC-type_HTH"/>
</dbReference>
<dbReference type="EMBL" id="CABPSP010000016">
    <property type="protein sequence ID" value="VVE73223.1"/>
    <property type="molecule type" value="Genomic_DNA"/>
</dbReference>
<keyword evidence="1" id="KW-0805">Transcription regulation</keyword>
<proteinExistence type="predicted"/>
<feature type="modified residue" description="4-aspartylphosphate" evidence="4">
    <location>
        <position position="33"/>
    </location>
</feature>
<evidence type="ECO:0000259" key="6">
    <source>
        <dbReference type="PROSITE" id="PS50110"/>
    </source>
</evidence>